<organism evidence="7 8">
    <name type="scientific">Amaricoccus macauensis</name>
    <dbReference type="NCBI Taxonomy" id="57001"/>
    <lineage>
        <taxon>Bacteria</taxon>
        <taxon>Pseudomonadati</taxon>
        <taxon>Pseudomonadota</taxon>
        <taxon>Alphaproteobacteria</taxon>
        <taxon>Rhodobacterales</taxon>
        <taxon>Paracoccaceae</taxon>
        <taxon>Amaricoccus</taxon>
    </lineage>
</organism>
<feature type="domain" description="RDD" evidence="6">
    <location>
        <begin position="27"/>
        <end position="147"/>
    </location>
</feature>
<evidence type="ECO:0000313" key="7">
    <source>
        <dbReference type="EMBL" id="MBB5222527.1"/>
    </source>
</evidence>
<feature type="transmembrane region" description="Helical" evidence="5">
    <location>
        <begin position="114"/>
        <end position="135"/>
    </location>
</feature>
<dbReference type="EMBL" id="JACHFM010000002">
    <property type="protein sequence ID" value="MBB5222527.1"/>
    <property type="molecule type" value="Genomic_DNA"/>
</dbReference>
<dbReference type="Proteomes" id="UP000549457">
    <property type="component" value="Unassembled WGS sequence"/>
</dbReference>
<keyword evidence="3 5" id="KW-1133">Transmembrane helix</keyword>
<name>A0A840SKR3_9RHOB</name>
<keyword evidence="8" id="KW-1185">Reference proteome</keyword>
<dbReference type="RefSeq" id="WP_184149488.1">
    <property type="nucleotide sequence ID" value="NZ_JACHFM010000002.1"/>
</dbReference>
<feature type="transmembrane region" description="Helical" evidence="5">
    <location>
        <begin position="31"/>
        <end position="52"/>
    </location>
</feature>
<keyword evidence="4 5" id="KW-0472">Membrane</keyword>
<evidence type="ECO:0000259" key="6">
    <source>
        <dbReference type="Pfam" id="PF06271"/>
    </source>
</evidence>
<feature type="transmembrane region" description="Helical" evidence="5">
    <location>
        <begin position="59"/>
        <end position="78"/>
    </location>
</feature>
<dbReference type="Pfam" id="PF06271">
    <property type="entry name" value="RDD"/>
    <property type="match status" value="1"/>
</dbReference>
<dbReference type="AlphaFoldDB" id="A0A840SKR3"/>
<evidence type="ECO:0000256" key="1">
    <source>
        <dbReference type="ARBA" id="ARBA00004141"/>
    </source>
</evidence>
<dbReference type="InterPro" id="IPR010432">
    <property type="entry name" value="RDD"/>
</dbReference>
<evidence type="ECO:0000256" key="4">
    <source>
        <dbReference type="ARBA" id="ARBA00023136"/>
    </source>
</evidence>
<keyword evidence="2 5" id="KW-0812">Transmembrane</keyword>
<evidence type="ECO:0000313" key="8">
    <source>
        <dbReference type="Proteomes" id="UP000549457"/>
    </source>
</evidence>
<comment type="subcellular location">
    <subcellularLocation>
        <location evidence="1">Membrane</location>
        <topology evidence="1">Multi-pass membrane protein</topology>
    </subcellularLocation>
</comment>
<sequence>MYASDVTGPMSGLPDPVREPEFYRGVPMRRFVAWLIDLVIVIAIGVPLALVFGVFTLGFGFALFPAIVTAIAFAYRTLTLANGSATWGMKFCGIEFRRGDGSRFDLPTAGLHTLIQTVAFTFFVLQMISCATILATRYGQSLPDLILGTTALHRPVD</sequence>
<evidence type="ECO:0000256" key="2">
    <source>
        <dbReference type="ARBA" id="ARBA00022692"/>
    </source>
</evidence>
<proteinExistence type="predicted"/>
<evidence type="ECO:0000256" key="3">
    <source>
        <dbReference type="ARBA" id="ARBA00022989"/>
    </source>
</evidence>
<accession>A0A840SKR3</accession>
<reference evidence="7 8" key="1">
    <citation type="submission" date="2020-08" db="EMBL/GenBank/DDBJ databases">
        <title>Genomic Encyclopedia of Type Strains, Phase IV (KMG-IV): sequencing the most valuable type-strain genomes for metagenomic binning, comparative biology and taxonomic classification.</title>
        <authorList>
            <person name="Goeker M."/>
        </authorList>
    </citation>
    <scope>NUCLEOTIDE SEQUENCE [LARGE SCALE GENOMIC DNA]</scope>
    <source>
        <strain evidence="7 8">DSM 101730</strain>
    </source>
</reference>
<protein>
    <submittedName>
        <fullName evidence="7">Putative RDD family membrane protein YckC</fullName>
    </submittedName>
</protein>
<dbReference type="GO" id="GO:0016020">
    <property type="term" value="C:membrane"/>
    <property type="evidence" value="ECO:0007669"/>
    <property type="project" value="UniProtKB-SubCell"/>
</dbReference>
<gene>
    <name evidence="7" type="ORF">HNP73_002463</name>
</gene>
<comment type="caution">
    <text evidence="7">The sequence shown here is derived from an EMBL/GenBank/DDBJ whole genome shotgun (WGS) entry which is preliminary data.</text>
</comment>
<evidence type="ECO:0000256" key="5">
    <source>
        <dbReference type="SAM" id="Phobius"/>
    </source>
</evidence>